<feature type="domain" description="DUF4440" evidence="1">
    <location>
        <begin position="11"/>
        <end position="115"/>
    </location>
</feature>
<dbReference type="Gene3D" id="3.10.450.50">
    <property type="match status" value="1"/>
</dbReference>
<dbReference type="SUPFAM" id="SSF54427">
    <property type="entry name" value="NTF2-like"/>
    <property type="match status" value="1"/>
</dbReference>
<keyword evidence="3" id="KW-1185">Reference proteome</keyword>
<name>A0ABX0AA89_9GAMM</name>
<evidence type="ECO:0000259" key="1">
    <source>
        <dbReference type="Pfam" id="PF14534"/>
    </source>
</evidence>
<dbReference type="InterPro" id="IPR032710">
    <property type="entry name" value="NTF2-like_dom_sf"/>
</dbReference>
<organism evidence="2 3">
    <name type="scientific">Pseudoxanthomonas gei</name>
    <dbReference type="NCBI Taxonomy" id="1383030"/>
    <lineage>
        <taxon>Bacteria</taxon>
        <taxon>Pseudomonadati</taxon>
        <taxon>Pseudomonadota</taxon>
        <taxon>Gammaproteobacteria</taxon>
        <taxon>Lysobacterales</taxon>
        <taxon>Lysobacteraceae</taxon>
        <taxon>Pseudoxanthomonas</taxon>
    </lineage>
</organism>
<dbReference type="RefSeq" id="WP_162349014.1">
    <property type="nucleotide sequence ID" value="NZ_QOVG01000003.1"/>
</dbReference>
<proteinExistence type="predicted"/>
<comment type="caution">
    <text evidence="2">The sequence shown here is derived from an EMBL/GenBank/DDBJ whole genome shotgun (WGS) entry which is preliminary data.</text>
</comment>
<reference evidence="2 3" key="1">
    <citation type="submission" date="2018-07" db="EMBL/GenBank/DDBJ databases">
        <title>Whole genome Sequencing of Pseudoxanthomonas gei KCTC 32298 (T).</title>
        <authorList>
            <person name="Kumar S."/>
            <person name="Bansal K."/>
            <person name="Kaur A."/>
            <person name="Patil P."/>
            <person name="Sharma S."/>
            <person name="Patil P.B."/>
        </authorList>
    </citation>
    <scope>NUCLEOTIDE SEQUENCE [LARGE SCALE GENOMIC DNA]</scope>
    <source>
        <strain evidence="2 3">KCTC 32298</strain>
    </source>
</reference>
<evidence type="ECO:0000313" key="3">
    <source>
        <dbReference type="Proteomes" id="UP001429354"/>
    </source>
</evidence>
<protein>
    <submittedName>
        <fullName evidence="2">Nuclear transport factor 2 family protein</fullName>
    </submittedName>
</protein>
<dbReference type="InterPro" id="IPR027843">
    <property type="entry name" value="DUF4440"/>
</dbReference>
<gene>
    <name evidence="2" type="ORF">DT603_06325</name>
</gene>
<dbReference type="EMBL" id="QOVG01000003">
    <property type="protein sequence ID" value="NDK38458.1"/>
    <property type="molecule type" value="Genomic_DNA"/>
</dbReference>
<accession>A0ABX0AA89</accession>
<dbReference type="Pfam" id="PF14534">
    <property type="entry name" value="DUF4440"/>
    <property type="match status" value="1"/>
</dbReference>
<evidence type="ECO:0000313" key="2">
    <source>
        <dbReference type="EMBL" id="NDK38458.1"/>
    </source>
</evidence>
<dbReference type="Proteomes" id="UP001429354">
    <property type="component" value="Unassembled WGS sequence"/>
</dbReference>
<sequence>MITTQIPAFLADLEARFNEAMISNDVARIAACTTEDWLLVTPEAGPVPRSRILEVVGSGRLTHATMTKLATHAAVVGDMAWVTGRGQNTGTFDGAPIQADEYITDVYRRVGDTWLCMLTHLTPAR</sequence>